<sequence>MDPLCPVWQRAITGEVCWIGPDGTPSALAATPLLLGSAPCVALPYARADEIAGLRTAGTATFAVTDSRSLPPGEAGLARTGRVRVHDDVTGELFAAELLEQELRKYPPSRTLADSPLLRRENWWWLPRVIVSLDGPADPGLVRRPLARTNPARHALLAEARPDGLALRSVAVGDDAGADATVVLRDLAGEAGPAEPTPALAIGYDYAIPDLERWETWSLAGTTHGNTLTVTQRSGNPGAELTALTLLERTRRHAALSRACRRTIRTFERLR</sequence>
<reference evidence="2" key="1">
    <citation type="journal article" date="2019" name="Int. J. Syst. Evol. Microbiol.">
        <title>The Global Catalogue of Microorganisms (GCM) 10K type strain sequencing project: providing services to taxonomists for standard genome sequencing and annotation.</title>
        <authorList>
            <consortium name="The Broad Institute Genomics Platform"/>
            <consortium name="The Broad Institute Genome Sequencing Center for Infectious Disease"/>
            <person name="Wu L."/>
            <person name="Ma J."/>
        </authorList>
    </citation>
    <scope>NUCLEOTIDE SEQUENCE [LARGE SCALE GENOMIC DNA]</scope>
    <source>
        <strain evidence="2">IBRC-M 10906</strain>
    </source>
</reference>
<dbReference type="RefSeq" id="WP_377386673.1">
    <property type="nucleotide sequence ID" value="NZ_JBHSAN010000006.1"/>
</dbReference>
<keyword evidence="2" id="KW-1185">Reference proteome</keyword>
<evidence type="ECO:0000313" key="2">
    <source>
        <dbReference type="Proteomes" id="UP001597478"/>
    </source>
</evidence>
<protein>
    <submittedName>
        <fullName evidence="1">Uncharacterized protein</fullName>
    </submittedName>
</protein>
<dbReference type="Proteomes" id="UP001597478">
    <property type="component" value="Unassembled WGS sequence"/>
</dbReference>
<comment type="caution">
    <text evidence="1">The sequence shown here is derived from an EMBL/GenBank/DDBJ whole genome shotgun (WGS) entry which is preliminary data.</text>
</comment>
<accession>A0ABW5W623</accession>
<gene>
    <name evidence="1" type="ORF">ACFS2C_06410</name>
</gene>
<proteinExistence type="predicted"/>
<name>A0ABW5W623_9PSEU</name>
<organism evidence="1 2">
    <name type="scientific">Prauserella oleivorans</name>
    <dbReference type="NCBI Taxonomy" id="1478153"/>
    <lineage>
        <taxon>Bacteria</taxon>
        <taxon>Bacillati</taxon>
        <taxon>Actinomycetota</taxon>
        <taxon>Actinomycetes</taxon>
        <taxon>Pseudonocardiales</taxon>
        <taxon>Pseudonocardiaceae</taxon>
        <taxon>Prauserella</taxon>
    </lineage>
</organism>
<dbReference type="EMBL" id="JBHUOF010000007">
    <property type="protein sequence ID" value="MFD2799021.1"/>
    <property type="molecule type" value="Genomic_DNA"/>
</dbReference>
<evidence type="ECO:0000313" key="1">
    <source>
        <dbReference type="EMBL" id="MFD2799021.1"/>
    </source>
</evidence>